<dbReference type="EMBL" id="LUAX01000002">
    <property type="protein sequence ID" value="OAM99426.1"/>
    <property type="molecule type" value="Genomic_DNA"/>
</dbReference>
<evidence type="ECO:0000313" key="1">
    <source>
        <dbReference type="EMBL" id="MDC5742233.1"/>
    </source>
</evidence>
<evidence type="ECO:0000313" key="2">
    <source>
        <dbReference type="EMBL" id="OAM99426.1"/>
    </source>
</evidence>
<dbReference type="EMBL" id="CP053541">
    <property type="protein sequence ID" value="QJY37330.1"/>
    <property type="molecule type" value="Genomic_DNA"/>
</dbReference>
<gene>
    <name evidence="2" type="ORF">AZ468_10770</name>
    <name evidence="3" type="ORF">HOO69_12265</name>
    <name evidence="1" type="ORF">OPW20_19345</name>
</gene>
<reference evidence="3 5" key="2">
    <citation type="submission" date="2020-05" db="EMBL/GenBank/DDBJ databases">
        <title>First description outside Europe of the emergent pathogen for shellfish aquaculture Vibrio europaeus.</title>
        <authorList>
            <person name="Dubert J."/>
            <person name="Rojas R."/>
        </authorList>
    </citation>
    <scope>NUCLEOTIDE SEQUENCE [LARGE SCALE GENOMIC DNA]</scope>
    <source>
        <strain evidence="3 5">NPI-1</strain>
    </source>
</reference>
<dbReference type="Proteomes" id="UP001150001">
    <property type="component" value="Unassembled WGS sequence"/>
</dbReference>
<sequence>MLQNRFLIQRTSALAFLAIALVLWLNFAFIDHQYDLSSAHHKEHHCQLFASGLHGAAPASLVITPPAVSEYFAPLATYHYTEALSFAYLPRSPPLS</sequence>
<evidence type="ECO:0000313" key="5">
    <source>
        <dbReference type="Proteomes" id="UP000501443"/>
    </source>
</evidence>
<reference evidence="2 4" key="1">
    <citation type="submission" date="2016-03" db="EMBL/GenBank/DDBJ databases">
        <title>Draft genome sequence of the Vibrio tubiashii subs. europaeus.</title>
        <authorList>
            <person name="Spinard E."/>
            <person name="Dubert J."/>
            <person name="Nelson D.R."/>
            <person name="Barja J.L."/>
        </authorList>
    </citation>
    <scope>NUCLEOTIDE SEQUENCE [LARGE SCALE GENOMIC DNA]</scope>
    <source>
        <strain evidence="4">PP-638</strain>
        <strain evidence="2">PP2-638</strain>
    </source>
</reference>
<dbReference type="RefSeq" id="WP_069667401.1">
    <property type="nucleotide sequence ID" value="NZ_CP053541.1"/>
</dbReference>
<dbReference type="Pfam" id="PF10795">
    <property type="entry name" value="DUF2607"/>
    <property type="match status" value="1"/>
</dbReference>
<evidence type="ECO:0000313" key="6">
    <source>
        <dbReference type="Proteomes" id="UP001150001"/>
    </source>
</evidence>
<evidence type="ECO:0000313" key="4">
    <source>
        <dbReference type="Proteomes" id="UP000094761"/>
    </source>
</evidence>
<keyword evidence="6" id="KW-1185">Reference proteome</keyword>
<accession>A0A178JDD2</accession>
<dbReference type="Proteomes" id="UP000094761">
    <property type="component" value="Unassembled WGS sequence"/>
</dbReference>
<dbReference type="AlphaFoldDB" id="A0A178JDD2"/>
<reference evidence="1" key="3">
    <citation type="submission" date="2022-11" db="EMBL/GenBank/DDBJ databases">
        <title>Role of the vibriolysin VemA secreted by the emergent pathogen Vibrio europaeus in the colonization of Manila clam mucus.</title>
        <authorList>
            <person name="Martinez C."/>
            <person name="Rodriguez S."/>
            <person name="Vences A."/>
            <person name="Barja J.L."/>
            <person name="Toranzo A.E."/>
            <person name="Dubert J."/>
        </authorList>
    </citation>
    <scope>NUCLEOTIDE SEQUENCE</scope>
    <source>
        <strain evidence="1">3454</strain>
    </source>
</reference>
<dbReference type="EMBL" id="JAPFIT010000021">
    <property type="protein sequence ID" value="MDC5742233.1"/>
    <property type="molecule type" value="Genomic_DNA"/>
</dbReference>
<name>A0A178JDD2_9VIBR</name>
<dbReference type="OrthoDB" id="5896938at2"/>
<dbReference type="GeneID" id="78076180"/>
<proteinExistence type="predicted"/>
<organism evidence="2 4">
    <name type="scientific">Vibrio europaeus</name>
    <dbReference type="NCBI Taxonomy" id="300876"/>
    <lineage>
        <taxon>Bacteria</taxon>
        <taxon>Pseudomonadati</taxon>
        <taxon>Pseudomonadota</taxon>
        <taxon>Gammaproteobacteria</taxon>
        <taxon>Vibrionales</taxon>
        <taxon>Vibrionaceae</taxon>
        <taxon>Vibrio</taxon>
        <taxon>Vibrio oreintalis group</taxon>
    </lineage>
</organism>
<dbReference type="InterPro" id="IPR019731">
    <property type="entry name" value="DUF2607"/>
</dbReference>
<evidence type="ECO:0000313" key="3">
    <source>
        <dbReference type="EMBL" id="QJY37330.1"/>
    </source>
</evidence>
<protein>
    <submittedName>
        <fullName evidence="1">DUF2607 domain-containing protein</fullName>
    </submittedName>
    <submittedName>
        <fullName evidence="3">DUF2607 family protein</fullName>
    </submittedName>
</protein>
<dbReference type="Proteomes" id="UP000501443">
    <property type="component" value="Chromosome 1"/>
</dbReference>